<keyword evidence="4" id="KW-1185">Reference proteome</keyword>
<dbReference type="Proteomes" id="UP000218811">
    <property type="component" value="Unassembled WGS sequence"/>
</dbReference>
<evidence type="ECO:0000313" key="3">
    <source>
        <dbReference type="EMBL" id="PCH40457.1"/>
    </source>
</evidence>
<dbReference type="OMA" id="MAMSHIT"/>
<dbReference type="OrthoDB" id="3265734at2759"/>
<evidence type="ECO:0000256" key="2">
    <source>
        <dbReference type="SAM" id="Phobius"/>
    </source>
</evidence>
<evidence type="ECO:0008006" key="5">
    <source>
        <dbReference type="Google" id="ProtNLM"/>
    </source>
</evidence>
<name>A0A2H3JWC6_WOLCO</name>
<feature type="transmembrane region" description="Helical" evidence="2">
    <location>
        <begin position="178"/>
        <end position="203"/>
    </location>
</feature>
<feature type="region of interest" description="Disordered" evidence="1">
    <location>
        <begin position="250"/>
        <end position="292"/>
    </location>
</feature>
<evidence type="ECO:0000313" key="4">
    <source>
        <dbReference type="Proteomes" id="UP000218811"/>
    </source>
</evidence>
<keyword evidence="2" id="KW-0472">Membrane</keyword>
<accession>A0A2H3JWC6</accession>
<sequence>MTEVLGESYVVYDDWSSAVHYSGPWIHYSSLSGNWAVWNSTLSDGSSSSCSFTFNFSATAVAVVGTILPANSSSILPSSSYSIDGSSASTYTPPSNTTARTDNEIFYVSAALSDGQHTLTMTVNNATAQNPVLIDYILVASVSTGSGAGASPTYMTTSLPTGTGLAAEEDVAHSGPEVGAIVGGVVGGVAILVAAALALWFLWTRRRRSGPYYYRSAEDMDTDLRPFLATPHSNPTSAAYEPDVFTRQSVGSIDSAAGPSTRRRATMDSMSETSYLAGGSAGQGEGLSTSAAADGRPLSKAELIGIRSVAPATTYHTDAGVRFDATGAVQASSSDHATLIPTDMPPEYSER</sequence>
<dbReference type="EMBL" id="KB468053">
    <property type="protein sequence ID" value="PCH40457.1"/>
    <property type="molecule type" value="Genomic_DNA"/>
</dbReference>
<gene>
    <name evidence="3" type="ORF">WOLCODRAFT_24115</name>
</gene>
<reference evidence="3 4" key="1">
    <citation type="journal article" date="2012" name="Science">
        <title>The Paleozoic origin of enzymatic lignin decomposition reconstructed from 31 fungal genomes.</title>
        <authorList>
            <person name="Floudas D."/>
            <person name="Binder M."/>
            <person name="Riley R."/>
            <person name="Barry K."/>
            <person name="Blanchette R.A."/>
            <person name="Henrissat B."/>
            <person name="Martinez A.T."/>
            <person name="Otillar R."/>
            <person name="Spatafora J.W."/>
            <person name="Yadav J.S."/>
            <person name="Aerts A."/>
            <person name="Benoit I."/>
            <person name="Boyd A."/>
            <person name="Carlson A."/>
            <person name="Copeland A."/>
            <person name="Coutinho P.M."/>
            <person name="de Vries R.P."/>
            <person name="Ferreira P."/>
            <person name="Findley K."/>
            <person name="Foster B."/>
            <person name="Gaskell J."/>
            <person name="Glotzer D."/>
            <person name="Gorecki P."/>
            <person name="Heitman J."/>
            <person name="Hesse C."/>
            <person name="Hori C."/>
            <person name="Igarashi K."/>
            <person name="Jurgens J.A."/>
            <person name="Kallen N."/>
            <person name="Kersten P."/>
            <person name="Kohler A."/>
            <person name="Kuees U."/>
            <person name="Kumar T.K.A."/>
            <person name="Kuo A."/>
            <person name="LaButti K."/>
            <person name="Larrondo L.F."/>
            <person name="Lindquist E."/>
            <person name="Ling A."/>
            <person name="Lombard V."/>
            <person name="Lucas S."/>
            <person name="Lundell T."/>
            <person name="Martin R."/>
            <person name="McLaughlin D.J."/>
            <person name="Morgenstern I."/>
            <person name="Morin E."/>
            <person name="Murat C."/>
            <person name="Nagy L.G."/>
            <person name="Nolan M."/>
            <person name="Ohm R.A."/>
            <person name="Patyshakuliyeva A."/>
            <person name="Rokas A."/>
            <person name="Ruiz-Duenas F.J."/>
            <person name="Sabat G."/>
            <person name="Salamov A."/>
            <person name="Samejima M."/>
            <person name="Schmutz J."/>
            <person name="Slot J.C."/>
            <person name="St John F."/>
            <person name="Stenlid J."/>
            <person name="Sun H."/>
            <person name="Sun S."/>
            <person name="Syed K."/>
            <person name="Tsang A."/>
            <person name="Wiebenga A."/>
            <person name="Young D."/>
            <person name="Pisabarro A."/>
            <person name="Eastwood D.C."/>
            <person name="Martin F."/>
            <person name="Cullen D."/>
            <person name="Grigoriev I.V."/>
            <person name="Hibbett D.S."/>
        </authorList>
    </citation>
    <scope>NUCLEOTIDE SEQUENCE [LARGE SCALE GENOMIC DNA]</scope>
    <source>
        <strain evidence="3 4">MD-104</strain>
    </source>
</reference>
<keyword evidence="2" id="KW-0812">Transmembrane</keyword>
<feature type="region of interest" description="Disordered" evidence="1">
    <location>
        <begin position="330"/>
        <end position="351"/>
    </location>
</feature>
<proteinExistence type="predicted"/>
<organism evidence="3 4">
    <name type="scientific">Wolfiporia cocos (strain MD-104)</name>
    <name type="common">Brown rot fungus</name>
    <dbReference type="NCBI Taxonomy" id="742152"/>
    <lineage>
        <taxon>Eukaryota</taxon>
        <taxon>Fungi</taxon>
        <taxon>Dikarya</taxon>
        <taxon>Basidiomycota</taxon>
        <taxon>Agaricomycotina</taxon>
        <taxon>Agaricomycetes</taxon>
        <taxon>Polyporales</taxon>
        <taxon>Phaeolaceae</taxon>
        <taxon>Wolfiporia</taxon>
    </lineage>
</organism>
<protein>
    <recommendedName>
        <fullName evidence="5">Mid2 domain-containing protein</fullName>
    </recommendedName>
</protein>
<keyword evidence="2" id="KW-1133">Transmembrane helix</keyword>
<dbReference type="Gene3D" id="2.60.120.260">
    <property type="entry name" value="Galactose-binding domain-like"/>
    <property type="match status" value="1"/>
</dbReference>
<dbReference type="AlphaFoldDB" id="A0A2H3JWC6"/>
<evidence type="ECO:0000256" key="1">
    <source>
        <dbReference type="SAM" id="MobiDB-lite"/>
    </source>
</evidence>